<evidence type="ECO:0000256" key="1">
    <source>
        <dbReference type="ARBA" id="ARBA00004141"/>
    </source>
</evidence>
<name>A0A7J7KFX2_BUGNE</name>
<protein>
    <submittedName>
        <fullName evidence="7">SLC18B1</fullName>
    </submittedName>
</protein>
<dbReference type="AlphaFoldDB" id="A0A7J7KFX2"/>
<evidence type="ECO:0000313" key="8">
    <source>
        <dbReference type="Proteomes" id="UP000593567"/>
    </source>
</evidence>
<dbReference type="SUPFAM" id="SSF103473">
    <property type="entry name" value="MFS general substrate transporter"/>
    <property type="match status" value="1"/>
</dbReference>
<feature type="transmembrane region" description="Helical" evidence="6">
    <location>
        <begin position="26"/>
        <end position="47"/>
    </location>
</feature>
<dbReference type="EMBL" id="VXIV02000550">
    <property type="protein sequence ID" value="KAF6037562.1"/>
    <property type="molecule type" value="Genomic_DNA"/>
</dbReference>
<dbReference type="GO" id="GO:0016020">
    <property type="term" value="C:membrane"/>
    <property type="evidence" value="ECO:0007669"/>
    <property type="project" value="UniProtKB-SubCell"/>
</dbReference>
<keyword evidence="2" id="KW-0813">Transport</keyword>
<reference evidence="7" key="1">
    <citation type="submission" date="2020-06" db="EMBL/GenBank/DDBJ databases">
        <title>Draft genome of Bugula neritina, a colonial animal packing powerful symbionts and potential medicines.</title>
        <authorList>
            <person name="Rayko M."/>
        </authorList>
    </citation>
    <scope>NUCLEOTIDE SEQUENCE [LARGE SCALE GENOMIC DNA]</scope>
    <source>
        <strain evidence="7">Kwan_BN1</strain>
    </source>
</reference>
<dbReference type="PANTHER" id="PTHR23506">
    <property type="entry name" value="GH10249P"/>
    <property type="match status" value="1"/>
</dbReference>
<keyword evidence="8" id="KW-1185">Reference proteome</keyword>
<evidence type="ECO:0000256" key="6">
    <source>
        <dbReference type="SAM" id="Phobius"/>
    </source>
</evidence>
<evidence type="ECO:0000256" key="3">
    <source>
        <dbReference type="ARBA" id="ARBA00022692"/>
    </source>
</evidence>
<evidence type="ECO:0000313" key="7">
    <source>
        <dbReference type="EMBL" id="KAF6037562.1"/>
    </source>
</evidence>
<dbReference type="GO" id="GO:0022857">
    <property type="term" value="F:transmembrane transporter activity"/>
    <property type="evidence" value="ECO:0007669"/>
    <property type="project" value="TreeGrafter"/>
</dbReference>
<evidence type="ECO:0000256" key="4">
    <source>
        <dbReference type="ARBA" id="ARBA00022989"/>
    </source>
</evidence>
<sequence>MEMTSQTEPLLNDSNESSSESDINTVITLCMTNMIQASAFGVISPFFPSEAAKKGVSTVVIGFIFGTYELVEFLASPIFGSIIVKVGARNMYLLGSFLLGGSSLAFGVVIIVELYTAAGGGHMETVKCILDSLPATDLCKLLSIQKGDGNTLYT</sequence>
<dbReference type="Proteomes" id="UP000593567">
    <property type="component" value="Unassembled WGS sequence"/>
</dbReference>
<feature type="transmembrane region" description="Helical" evidence="6">
    <location>
        <begin position="59"/>
        <end position="79"/>
    </location>
</feature>
<evidence type="ECO:0000256" key="5">
    <source>
        <dbReference type="ARBA" id="ARBA00023136"/>
    </source>
</evidence>
<dbReference type="InterPro" id="IPR036259">
    <property type="entry name" value="MFS_trans_sf"/>
</dbReference>
<accession>A0A7J7KFX2</accession>
<dbReference type="PANTHER" id="PTHR23506:SF26">
    <property type="entry name" value="MFS-TYPE TRANSPORTER SLC18B1"/>
    <property type="match status" value="1"/>
</dbReference>
<dbReference type="InterPro" id="IPR050930">
    <property type="entry name" value="MFS_Vesicular_Transporter"/>
</dbReference>
<gene>
    <name evidence="7" type="ORF">EB796_004131</name>
</gene>
<evidence type="ECO:0000256" key="2">
    <source>
        <dbReference type="ARBA" id="ARBA00022448"/>
    </source>
</evidence>
<feature type="transmembrane region" description="Helical" evidence="6">
    <location>
        <begin position="91"/>
        <end position="115"/>
    </location>
</feature>
<keyword evidence="3 6" id="KW-0812">Transmembrane</keyword>
<dbReference type="Gene3D" id="1.20.1250.20">
    <property type="entry name" value="MFS general substrate transporter like domains"/>
    <property type="match status" value="1"/>
</dbReference>
<comment type="subcellular location">
    <subcellularLocation>
        <location evidence="1">Membrane</location>
        <topology evidence="1">Multi-pass membrane protein</topology>
    </subcellularLocation>
</comment>
<proteinExistence type="predicted"/>
<organism evidence="7 8">
    <name type="scientific">Bugula neritina</name>
    <name type="common">Brown bryozoan</name>
    <name type="synonym">Sertularia neritina</name>
    <dbReference type="NCBI Taxonomy" id="10212"/>
    <lineage>
        <taxon>Eukaryota</taxon>
        <taxon>Metazoa</taxon>
        <taxon>Spiralia</taxon>
        <taxon>Lophotrochozoa</taxon>
        <taxon>Bryozoa</taxon>
        <taxon>Gymnolaemata</taxon>
        <taxon>Cheilostomatida</taxon>
        <taxon>Flustrina</taxon>
        <taxon>Buguloidea</taxon>
        <taxon>Bugulidae</taxon>
        <taxon>Bugula</taxon>
    </lineage>
</organism>
<comment type="caution">
    <text evidence="7">The sequence shown here is derived from an EMBL/GenBank/DDBJ whole genome shotgun (WGS) entry which is preliminary data.</text>
</comment>
<keyword evidence="4 6" id="KW-1133">Transmembrane helix</keyword>
<keyword evidence="5 6" id="KW-0472">Membrane</keyword>
<dbReference type="OrthoDB" id="10261302at2759"/>